<organism evidence="2 3">
    <name type="scientific">Aquilegia coerulea</name>
    <name type="common">Rocky mountain columbine</name>
    <dbReference type="NCBI Taxonomy" id="218851"/>
    <lineage>
        <taxon>Eukaryota</taxon>
        <taxon>Viridiplantae</taxon>
        <taxon>Streptophyta</taxon>
        <taxon>Embryophyta</taxon>
        <taxon>Tracheophyta</taxon>
        <taxon>Spermatophyta</taxon>
        <taxon>Magnoliopsida</taxon>
        <taxon>Ranunculales</taxon>
        <taxon>Ranunculaceae</taxon>
        <taxon>Thalictroideae</taxon>
        <taxon>Aquilegia</taxon>
    </lineage>
</organism>
<sequence>MVICVDFGVFEEQQRYFNLQKGLYGFDSLGKLILLLIYCIYWSIYNRCSVRMTETVEEESKKIKERSSSFWRKKI</sequence>
<keyword evidence="1" id="KW-1133">Transmembrane helix</keyword>
<dbReference type="EMBL" id="KZ305019">
    <property type="protein sequence ID" value="PIA63172.1"/>
    <property type="molecule type" value="Genomic_DNA"/>
</dbReference>
<accession>A0A2G5F5A9</accession>
<dbReference type="AlphaFoldDB" id="A0A2G5F5A9"/>
<reference evidence="2 3" key="1">
    <citation type="submission" date="2017-09" db="EMBL/GenBank/DDBJ databases">
        <title>WGS assembly of Aquilegia coerulea Goldsmith.</title>
        <authorList>
            <person name="Hodges S."/>
            <person name="Kramer E."/>
            <person name="Nordborg M."/>
            <person name="Tomkins J."/>
            <person name="Borevitz J."/>
            <person name="Derieg N."/>
            <person name="Yan J."/>
            <person name="Mihaltcheva S."/>
            <person name="Hayes R.D."/>
            <person name="Rokhsar D."/>
        </authorList>
    </citation>
    <scope>NUCLEOTIDE SEQUENCE [LARGE SCALE GENOMIC DNA]</scope>
    <source>
        <strain evidence="3">cv. Goldsmith</strain>
    </source>
</reference>
<keyword evidence="3" id="KW-1185">Reference proteome</keyword>
<feature type="transmembrane region" description="Helical" evidence="1">
    <location>
        <begin position="23"/>
        <end position="44"/>
    </location>
</feature>
<evidence type="ECO:0000313" key="3">
    <source>
        <dbReference type="Proteomes" id="UP000230069"/>
    </source>
</evidence>
<keyword evidence="1" id="KW-0812">Transmembrane</keyword>
<name>A0A2G5F5A9_AQUCA</name>
<keyword evidence="1" id="KW-0472">Membrane</keyword>
<dbReference type="Proteomes" id="UP000230069">
    <property type="component" value="Unassembled WGS sequence"/>
</dbReference>
<dbReference type="InParanoid" id="A0A2G5F5A9"/>
<evidence type="ECO:0000256" key="1">
    <source>
        <dbReference type="SAM" id="Phobius"/>
    </source>
</evidence>
<evidence type="ECO:0000313" key="2">
    <source>
        <dbReference type="EMBL" id="PIA63172.1"/>
    </source>
</evidence>
<protein>
    <submittedName>
        <fullName evidence="2">Uncharacterized protein</fullName>
    </submittedName>
</protein>
<proteinExistence type="predicted"/>
<gene>
    <name evidence="2" type="ORF">AQUCO_00200890v1</name>
</gene>